<evidence type="ECO:0000313" key="2">
    <source>
        <dbReference type="EMBL" id="GFY66969.1"/>
    </source>
</evidence>
<dbReference type="OrthoDB" id="6413861at2759"/>
<organism evidence="1 3">
    <name type="scientific">Trichonephila inaurata madagascariensis</name>
    <dbReference type="NCBI Taxonomy" id="2747483"/>
    <lineage>
        <taxon>Eukaryota</taxon>
        <taxon>Metazoa</taxon>
        <taxon>Ecdysozoa</taxon>
        <taxon>Arthropoda</taxon>
        <taxon>Chelicerata</taxon>
        <taxon>Arachnida</taxon>
        <taxon>Araneae</taxon>
        <taxon>Araneomorphae</taxon>
        <taxon>Entelegynae</taxon>
        <taxon>Araneoidea</taxon>
        <taxon>Nephilidae</taxon>
        <taxon>Trichonephila</taxon>
        <taxon>Trichonephila inaurata</taxon>
    </lineage>
</organism>
<sequence>MFVPYNCCQKSFEDYHIHQSGSGLGYYQGTPLRNCYGFGGLLRSLFRAAVPLFKSGVKAVGKQLFHSGVDVLNEISKGNNFKVATQHRLKEAGRNLTEKASNKVKTMIGSGRRHKKRKQSKNNIIRCKSKKVETRDIFA</sequence>
<accession>A0A8X6XYS9</accession>
<name>A0A8X6XYS9_9ARAC</name>
<dbReference type="EMBL" id="BMAV01012865">
    <property type="protein sequence ID" value="GFY59861.1"/>
    <property type="molecule type" value="Genomic_DNA"/>
</dbReference>
<gene>
    <name evidence="1" type="primary">AVEN_190190_1</name>
    <name evidence="2" type="ORF">TNIN_301951</name>
    <name evidence="1" type="ORF">TNIN_82951</name>
</gene>
<evidence type="ECO:0000313" key="3">
    <source>
        <dbReference type="Proteomes" id="UP000886998"/>
    </source>
</evidence>
<reference evidence="1" key="1">
    <citation type="submission" date="2020-08" db="EMBL/GenBank/DDBJ databases">
        <title>Multicomponent nature underlies the extraordinary mechanical properties of spider dragline silk.</title>
        <authorList>
            <person name="Kono N."/>
            <person name="Nakamura H."/>
            <person name="Mori M."/>
            <person name="Yoshida Y."/>
            <person name="Ohtoshi R."/>
            <person name="Malay A.D."/>
            <person name="Moran D.A.P."/>
            <person name="Tomita M."/>
            <person name="Numata K."/>
            <person name="Arakawa K."/>
        </authorList>
    </citation>
    <scope>NUCLEOTIDE SEQUENCE</scope>
</reference>
<dbReference type="AlphaFoldDB" id="A0A8X6XYS9"/>
<dbReference type="Proteomes" id="UP000886998">
    <property type="component" value="Unassembled WGS sequence"/>
</dbReference>
<protein>
    <submittedName>
        <fullName evidence="1">Uncharacterized protein</fullName>
    </submittedName>
</protein>
<evidence type="ECO:0000313" key="1">
    <source>
        <dbReference type="EMBL" id="GFY59861.1"/>
    </source>
</evidence>
<proteinExistence type="predicted"/>
<dbReference type="EMBL" id="BMAV01016312">
    <property type="protein sequence ID" value="GFY66969.1"/>
    <property type="molecule type" value="Genomic_DNA"/>
</dbReference>
<comment type="caution">
    <text evidence="1">The sequence shown here is derived from an EMBL/GenBank/DDBJ whole genome shotgun (WGS) entry which is preliminary data.</text>
</comment>
<keyword evidence="3" id="KW-1185">Reference proteome</keyword>